<dbReference type="EMBL" id="CP050995">
    <property type="protein sequence ID" value="QIY90734.1"/>
    <property type="molecule type" value="Genomic_DNA"/>
</dbReference>
<dbReference type="Gene3D" id="2.40.170.20">
    <property type="entry name" value="TonB-dependent receptor, beta-barrel domain"/>
    <property type="match status" value="1"/>
</dbReference>
<reference evidence="5 6" key="1">
    <citation type="submission" date="2019-09" db="EMBL/GenBank/DDBJ databases">
        <title>FDA dAtabase for Regulatory Grade micrObial Sequences (FDA-ARGOS): Supporting development and validation of Infectious Disease Dx tests.</title>
        <authorList>
            <person name="Sciortino C."/>
            <person name="Tallon L."/>
            <person name="Sadzewicz L."/>
            <person name="Vavikolanu K."/>
            <person name="Mehta A."/>
            <person name="Aluvathingal J."/>
            <person name="Nadendla S."/>
            <person name="Nandy P."/>
            <person name="Geyer C."/>
            <person name="Yan Y."/>
            <person name="Sichtig H."/>
        </authorList>
    </citation>
    <scope>NUCLEOTIDE SEQUENCE [LARGE SCALE GENOMIC DNA]</scope>
    <source>
        <strain evidence="5 6">FDAARGOS_636</strain>
    </source>
</reference>
<dbReference type="SUPFAM" id="SSF56935">
    <property type="entry name" value="Porins"/>
    <property type="match status" value="1"/>
</dbReference>
<keyword evidence="6" id="KW-1185">Reference proteome</keyword>
<proteinExistence type="predicted"/>
<dbReference type="InterPro" id="IPR036942">
    <property type="entry name" value="Beta-barrel_TonB_sf"/>
</dbReference>
<accession>A0ABX6KQ36</accession>
<comment type="subcellular location">
    <subcellularLocation>
        <location evidence="1">Cell outer membrane</location>
    </subcellularLocation>
</comment>
<dbReference type="Proteomes" id="UP000501570">
    <property type="component" value="Chromosome"/>
</dbReference>
<feature type="domain" description="Outer membrane protein beta-barrel" evidence="4">
    <location>
        <begin position="274"/>
        <end position="663"/>
    </location>
</feature>
<keyword evidence="2" id="KW-0472">Membrane</keyword>
<dbReference type="RefSeq" id="WP_168238274.1">
    <property type="nucleotide sequence ID" value="NZ_CP050995.1"/>
</dbReference>
<dbReference type="InterPro" id="IPR041700">
    <property type="entry name" value="OMP_b-brl_3"/>
</dbReference>
<evidence type="ECO:0000256" key="2">
    <source>
        <dbReference type="ARBA" id="ARBA00023136"/>
    </source>
</evidence>
<protein>
    <submittedName>
        <fullName evidence="5">Outer membrane beta-barrel protein</fullName>
    </submittedName>
</protein>
<evidence type="ECO:0000313" key="6">
    <source>
        <dbReference type="Proteomes" id="UP000501570"/>
    </source>
</evidence>
<organism evidence="5 6">
    <name type="scientific">Chryseobacterium gallinarum</name>
    <dbReference type="NCBI Taxonomy" id="1324352"/>
    <lineage>
        <taxon>Bacteria</taxon>
        <taxon>Pseudomonadati</taxon>
        <taxon>Bacteroidota</taxon>
        <taxon>Flavobacteriia</taxon>
        <taxon>Flavobacteriales</taxon>
        <taxon>Weeksellaceae</taxon>
        <taxon>Chryseobacterium group</taxon>
        <taxon>Chryseobacterium</taxon>
    </lineage>
</organism>
<gene>
    <name evidence="5" type="ORF">FOB44_08655</name>
</gene>
<keyword evidence="3" id="KW-0998">Cell outer membrane</keyword>
<sequence length="686" mass="78981">MNTNSSIIVLLKDKNKELEEVIINKKSRAFSSVNGNIKVDVASSIFKSVQSSVDLLQKLPRVQLSSDKEKVSLVGKGNPLIYIDNQKVELKDLKSLSVEDIKTIEIINNPSSKYEAEGRAVILITRKFSKKEGMEITIDETASFKKRFNNYLSVNTVIKRKNTEFKANIGYNMLNPWESSGNNFIIPDYSIVSNYLAESFTKRKQLMYGAGVFHQLSETEDISLNINGRFQDDKDDITTHTFNDDNSLVQNILTLNNNINKRNFLNSFANYNKRFEHMNAKLFGGIQYSHLGENTDSWLKNDFNNTGLNLSQNRNQNFSVDVFSMRTDFEKEFKNEMKLETGLLFLNADAKSKFNVIDYNSNTNNQNINYDFKERNMGGYAQLGGKIKSINYSVGARVENTYIKGRYSGSSADSVDKNYTNFFPKAEINIPIDSSNTISFNYARSIERPNYSSSNQASVYLNPYVTFSRNINLNPTFSSEVSTTFQHKDKYLRLTFYQRKDPVYFSFYYHPEIKLIDFKSINYEKESGFNAELSVPFSYRIWNSSTNLNFIVNKIQDPSASTVESKPYLYYYSNHLFDLPKGFKLSVTGWGFTKRKEGAFDRNALFIMNLAVSKTFFKDLETTLSFNDIFRKMNFNENITVNNINALGLYYTDTREISLSLKYKFGNAKNLKNNSKEVNENTNRIR</sequence>
<evidence type="ECO:0000259" key="4">
    <source>
        <dbReference type="Pfam" id="PF14905"/>
    </source>
</evidence>
<evidence type="ECO:0000313" key="5">
    <source>
        <dbReference type="EMBL" id="QIY90734.1"/>
    </source>
</evidence>
<evidence type="ECO:0000256" key="3">
    <source>
        <dbReference type="ARBA" id="ARBA00023237"/>
    </source>
</evidence>
<evidence type="ECO:0000256" key="1">
    <source>
        <dbReference type="ARBA" id="ARBA00004442"/>
    </source>
</evidence>
<name>A0ABX6KQ36_CHRGL</name>
<dbReference type="Pfam" id="PF14905">
    <property type="entry name" value="OMP_b-brl_3"/>
    <property type="match status" value="1"/>
</dbReference>